<evidence type="ECO:0000313" key="1">
    <source>
        <dbReference type="WBParaSite" id="BTMF_0001570601-mRNA-1"/>
    </source>
</evidence>
<protein>
    <submittedName>
        <fullName evidence="1">Acyl-CoA_dh_1 domain-containing protein</fullName>
    </submittedName>
</protein>
<name>A0A0R3R6Q8_9BILA</name>
<sequence length="147" mass="16433">LAYKSIRNVPVHSDIINKTDNKNFSSDYHKLCFFRRFFSVNNLEILSHISPIASAINSHKTISTNVVYSAGSLADLKNGSKIGAKGEIICGRETVIKTYALLKGALLIAELVFKKINLAIAHVQMYIYFMCQNSIKIAFGYPETERS</sequence>
<proteinExistence type="predicted"/>
<organism evidence="1">
    <name type="scientific">Brugia timori</name>
    <dbReference type="NCBI Taxonomy" id="42155"/>
    <lineage>
        <taxon>Eukaryota</taxon>
        <taxon>Metazoa</taxon>
        <taxon>Ecdysozoa</taxon>
        <taxon>Nematoda</taxon>
        <taxon>Chromadorea</taxon>
        <taxon>Rhabditida</taxon>
        <taxon>Spirurina</taxon>
        <taxon>Spiruromorpha</taxon>
        <taxon>Filarioidea</taxon>
        <taxon>Onchocercidae</taxon>
        <taxon>Brugia</taxon>
    </lineage>
</organism>
<dbReference type="WBParaSite" id="BTMF_0001570601-mRNA-1">
    <property type="protein sequence ID" value="BTMF_0001570601-mRNA-1"/>
    <property type="gene ID" value="BTMF_0001570601"/>
</dbReference>
<accession>A0A0R3R6Q8</accession>
<reference evidence="1" key="1">
    <citation type="submission" date="2017-02" db="UniProtKB">
        <authorList>
            <consortium name="WormBaseParasite"/>
        </authorList>
    </citation>
    <scope>IDENTIFICATION</scope>
</reference>
<dbReference type="AlphaFoldDB" id="A0A0R3R6Q8"/>